<proteinExistence type="predicted"/>
<protein>
    <submittedName>
        <fullName evidence="1">Uncharacterized protein</fullName>
    </submittedName>
</protein>
<sequence length="359" mass="38286">MSQPSRRIEMLSGQLSNESPVAALLRKTNNDAVFTLAIRTALTKSRKWYLKDTQLEGLLVPLLQDAPFVMRAAGLAAGFPATTAMSTASRWCSSGLLAGEAVAQKVASGSIDIGIAIGAESMSTNPDTGPPSFPPGFMAQPVIKDLTEPIPWTAENVARDFGITRERQDEYAAASVNKAEAAQKGGFTADEIVPILTAWKDPKTGELRQVVVERDDGIRGNASQITDGAAAVLVMRREMTERLRQPVLGKYVQSTVVGLDPRIMGIGPAYAIPKLLSKVGITKDDVDIFEINEAFASMASRRAATKGYGKTFIDPLGHPLGCTGARQIITALSELRRTGGRIAVTSMCVGTVSPPEPFV</sequence>
<dbReference type="Proteomes" id="UP000830768">
    <property type="component" value="Chromosome 11"/>
</dbReference>
<reference evidence="1" key="1">
    <citation type="submission" date="2021-11" db="EMBL/GenBank/DDBJ databases">
        <title>Fusarium solani-melongenae Genome sequencing and assembly.</title>
        <authorList>
            <person name="Xie S."/>
            <person name="Huang L."/>
            <person name="Zhang X."/>
        </authorList>
    </citation>
    <scope>NUCLEOTIDE SEQUENCE</scope>
    <source>
        <strain evidence="1">CRI 24-3</strain>
    </source>
</reference>
<evidence type="ECO:0000313" key="2">
    <source>
        <dbReference type="Proteomes" id="UP000830768"/>
    </source>
</evidence>
<accession>A0ACD3ZLH4</accession>
<evidence type="ECO:0000313" key="1">
    <source>
        <dbReference type="EMBL" id="UPL01939.1"/>
    </source>
</evidence>
<name>A0ACD3ZLH4_FUSSC</name>
<keyword evidence="2" id="KW-1185">Reference proteome</keyword>
<dbReference type="EMBL" id="CP090039">
    <property type="protein sequence ID" value="UPL01939.1"/>
    <property type="molecule type" value="Genomic_DNA"/>
</dbReference>
<gene>
    <name evidence="1" type="ORF">LCI18_012873</name>
</gene>
<organism evidence="1 2">
    <name type="scientific">Fusarium solani subsp. cucurbitae</name>
    <name type="common">Neocosmosporum cucurbitae</name>
    <dbReference type="NCBI Taxonomy" id="2747967"/>
    <lineage>
        <taxon>Eukaryota</taxon>
        <taxon>Fungi</taxon>
        <taxon>Dikarya</taxon>
        <taxon>Ascomycota</taxon>
        <taxon>Pezizomycotina</taxon>
        <taxon>Sordariomycetes</taxon>
        <taxon>Hypocreomycetidae</taxon>
        <taxon>Hypocreales</taxon>
        <taxon>Nectriaceae</taxon>
        <taxon>Fusarium</taxon>
        <taxon>Fusarium solani species complex</taxon>
    </lineage>
</organism>